<dbReference type="AlphaFoldDB" id="A0A6A6CIE7"/>
<evidence type="ECO:0000313" key="2">
    <source>
        <dbReference type="EMBL" id="KAF2165958.1"/>
    </source>
</evidence>
<evidence type="ECO:0000256" key="1">
    <source>
        <dbReference type="SAM" id="MobiDB-lite"/>
    </source>
</evidence>
<dbReference type="EMBL" id="ML993598">
    <property type="protein sequence ID" value="KAF2165958.1"/>
    <property type="molecule type" value="Genomic_DNA"/>
</dbReference>
<dbReference type="RefSeq" id="XP_033666847.1">
    <property type="nucleotide sequence ID" value="XM_033812971.1"/>
</dbReference>
<keyword evidence="3" id="KW-1185">Reference proteome</keyword>
<organism evidence="2 3">
    <name type="scientific">Zasmidium cellare ATCC 36951</name>
    <dbReference type="NCBI Taxonomy" id="1080233"/>
    <lineage>
        <taxon>Eukaryota</taxon>
        <taxon>Fungi</taxon>
        <taxon>Dikarya</taxon>
        <taxon>Ascomycota</taxon>
        <taxon>Pezizomycotina</taxon>
        <taxon>Dothideomycetes</taxon>
        <taxon>Dothideomycetidae</taxon>
        <taxon>Mycosphaerellales</taxon>
        <taxon>Mycosphaerellaceae</taxon>
        <taxon>Zasmidium</taxon>
    </lineage>
</organism>
<dbReference type="Proteomes" id="UP000799537">
    <property type="component" value="Unassembled WGS sequence"/>
</dbReference>
<dbReference type="OrthoDB" id="3800738at2759"/>
<evidence type="ECO:0008006" key="4">
    <source>
        <dbReference type="Google" id="ProtNLM"/>
    </source>
</evidence>
<dbReference type="GeneID" id="54566243"/>
<protein>
    <recommendedName>
        <fullName evidence="4">F-box domain-containing protein</fullName>
    </recommendedName>
</protein>
<evidence type="ECO:0000313" key="3">
    <source>
        <dbReference type="Proteomes" id="UP000799537"/>
    </source>
</evidence>
<reference evidence="2" key="1">
    <citation type="journal article" date="2020" name="Stud. Mycol.">
        <title>101 Dothideomycetes genomes: a test case for predicting lifestyles and emergence of pathogens.</title>
        <authorList>
            <person name="Haridas S."/>
            <person name="Albert R."/>
            <person name="Binder M."/>
            <person name="Bloem J."/>
            <person name="Labutti K."/>
            <person name="Salamov A."/>
            <person name="Andreopoulos B."/>
            <person name="Baker S."/>
            <person name="Barry K."/>
            <person name="Bills G."/>
            <person name="Bluhm B."/>
            <person name="Cannon C."/>
            <person name="Castanera R."/>
            <person name="Culley D."/>
            <person name="Daum C."/>
            <person name="Ezra D."/>
            <person name="Gonzalez J."/>
            <person name="Henrissat B."/>
            <person name="Kuo A."/>
            <person name="Liang C."/>
            <person name="Lipzen A."/>
            <person name="Lutzoni F."/>
            <person name="Magnuson J."/>
            <person name="Mondo S."/>
            <person name="Nolan M."/>
            <person name="Ohm R."/>
            <person name="Pangilinan J."/>
            <person name="Park H.-J."/>
            <person name="Ramirez L."/>
            <person name="Alfaro M."/>
            <person name="Sun H."/>
            <person name="Tritt A."/>
            <person name="Yoshinaga Y."/>
            <person name="Zwiers L.-H."/>
            <person name="Turgeon B."/>
            <person name="Goodwin S."/>
            <person name="Spatafora J."/>
            <person name="Crous P."/>
            <person name="Grigoriev I."/>
        </authorList>
    </citation>
    <scope>NUCLEOTIDE SEQUENCE</scope>
    <source>
        <strain evidence="2">ATCC 36951</strain>
    </source>
</reference>
<gene>
    <name evidence="2" type="ORF">M409DRAFT_55319</name>
</gene>
<accession>A0A6A6CIE7</accession>
<feature type="region of interest" description="Disordered" evidence="1">
    <location>
        <begin position="354"/>
        <end position="373"/>
    </location>
</feature>
<name>A0A6A6CIE7_ZASCE</name>
<proteinExistence type="predicted"/>
<feature type="compositionally biased region" description="Basic and acidic residues" evidence="1">
    <location>
        <begin position="356"/>
        <end position="366"/>
    </location>
</feature>
<sequence>MALTTSPGILHPSIMRPSTTITRALARDHFVSITELVELFLQEADTLELLKCQRVCRQRKEIIDASDVLQEKLFFRPLENSEETDALVEMNPILETHFAPILQLLEADSLPSHALWTRNCLYADLQTLPWARDGMTADCPSRLAFARECASWRRMHVSQPPIKRLDWWNSWSCSDRGSNGNPMISGKGHEYSNEALTLGLLWDVIEARLLRGCSVQTTVIRVGCETLEDPTASSYEKGWEQRYATRPVGRGYSSRAPRVRVQSCHVWPVAGPSMYQEFQMPQSVWNIQNDIPPALDTGDKRRMYETYAQNGWMWLALDCLRDSDVEVASQTWRWSKSDGFQGIQLRRSDCLGPGGNRREALRRRQEGVSQLGS</sequence>